<dbReference type="PROSITE" id="PS51352">
    <property type="entry name" value="THIOREDOXIN_2"/>
    <property type="match status" value="1"/>
</dbReference>
<dbReference type="Pfam" id="PF08534">
    <property type="entry name" value="Redoxin"/>
    <property type="match status" value="1"/>
</dbReference>
<dbReference type="Gene3D" id="3.40.30.10">
    <property type="entry name" value="Glutaredoxin"/>
    <property type="match status" value="1"/>
</dbReference>
<sequence length="145" mass="16292">MQARSLPAATLTDVRTGQKVSFANACPRGRVTLVCFWGTWCAHGKRQEQTIARNLPTWQRLMDFHHIAIATDQEGLEHQLLPYIQARGWTFPCYTDPGSALKHALGASALPYIVIVDKKGRIAYTHTGYLTDVAILRKLREMASR</sequence>
<dbReference type="PANTHER" id="PTHR42852">
    <property type="entry name" value="THIOL:DISULFIDE INTERCHANGE PROTEIN DSBE"/>
    <property type="match status" value="1"/>
</dbReference>
<comment type="caution">
    <text evidence="2">The sequence shown here is derived from an EMBL/GenBank/DDBJ whole genome shotgun (WGS) entry which is preliminary data.</text>
</comment>
<dbReference type="CDD" id="cd02966">
    <property type="entry name" value="TlpA_like_family"/>
    <property type="match status" value="1"/>
</dbReference>
<feature type="domain" description="Thioredoxin" evidence="1">
    <location>
        <begin position="1"/>
        <end position="144"/>
    </location>
</feature>
<dbReference type="RefSeq" id="WP_345085566.1">
    <property type="nucleotide sequence ID" value="NZ_BAABFA010000024.1"/>
</dbReference>
<dbReference type="SUPFAM" id="SSF52833">
    <property type="entry name" value="Thioredoxin-like"/>
    <property type="match status" value="1"/>
</dbReference>
<dbReference type="EMBL" id="BAABFA010000024">
    <property type="protein sequence ID" value="GAA4470467.1"/>
    <property type="molecule type" value="Genomic_DNA"/>
</dbReference>
<dbReference type="InterPro" id="IPR013766">
    <property type="entry name" value="Thioredoxin_domain"/>
</dbReference>
<accession>A0ABP8NT77</accession>
<evidence type="ECO:0000313" key="2">
    <source>
        <dbReference type="EMBL" id="GAA4470467.1"/>
    </source>
</evidence>
<dbReference type="InterPro" id="IPR036249">
    <property type="entry name" value="Thioredoxin-like_sf"/>
</dbReference>
<protein>
    <recommendedName>
        <fullName evidence="1">Thioredoxin domain-containing protein</fullName>
    </recommendedName>
</protein>
<evidence type="ECO:0000259" key="1">
    <source>
        <dbReference type="PROSITE" id="PS51352"/>
    </source>
</evidence>
<gene>
    <name evidence="2" type="ORF">GCM10023093_31810</name>
</gene>
<dbReference type="Proteomes" id="UP001500067">
    <property type="component" value="Unassembled WGS sequence"/>
</dbReference>
<name>A0ABP8NT77_9BACT</name>
<proteinExistence type="predicted"/>
<keyword evidence="3" id="KW-1185">Reference proteome</keyword>
<reference evidence="3" key="1">
    <citation type="journal article" date="2019" name="Int. J. Syst. Evol. Microbiol.">
        <title>The Global Catalogue of Microorganisms (GCM) 10K type strain sequencing project: providing services to taxonomists for standard genome sequencing and annotation.</title>
        <authorList>
            <consortium name="The Broad Institute Genomics Platform"/>
            <consortium name="The Broad Institute Genome Sequencing Center for Infectious Disease"/>
            <person name="Wu L."/>
            <person name="Ma J."/>
        </authorList>
    </citation>
    <scope>NUCLEOTIDE SEQUENCE [LARGE SCALE GENOMIC DNA]</scope>
    <source>
        <strain evidence="3">JCM 32105</strain>
    </source>
</reference>
<evidence type="ECO:0000313" key="3">
    <source>
        <dbReference type="Proteomes" id="UP001500067"/>
    </source>
</evidence>
<dbReference type="PANTHER" id="PTHR42852:SF17">
    <property type="entry name" value="THIOREDOXIN-LIKE PROTEIN HI_1115"/>
    <property type="match status" value="1"/>
</dbReference>
<dbReference type="InterPro" id="IPR013740">
    <property type="entry name" value="Redoxin"/>
</dbReference>
<organism evidence="2 3">
    <name type="scientific">Nemorincola caseinilytica</name>
    <dbReference type="NCBI Taxonomy" id="2054315"/>
    <lineage>
        <taxon>Bacteria</taxon>
        <taxon>Pseudomonadati</taxon>
        <taxon>Bacteroidota</taxon>
        <taxon>Chitinophagia</taxon>
        <taxon>Chitinophagales</taxon>
        <taxon>Chitinophagaceae</taxon>
        <taxon>Nemorincola</taxon>
    </lineage>
</organism>
<dbReference type="InterPro" id="IPR050553">
    <property type="entry name" value="Thioredoxin_ResA/DsbE_sf"/>
</dbReference>